<sequence length="162" mass="18435">MASIYKRGGRANRNGCYYISYYERPGLRRTVRGCRDLEATKALARKLEADTMLRRKGVIDARADQCARAETKPLDEHLRDLHADMIAKGTTSKQANLVRARAVRVIELCHAARISELSPSGVQLAIGSLRNEGLSLQTCNFYLRSIKQLSRWLWRDGRTRED</sequence>
<reference evidence="1" key="1">
    <citation type="journal article" date="2014" name="Front. Microbiol.">
        <title>High frequency of phylogenetically diverse reductive dehalogenase-homologous genes in deep subseafloor sedimentary metagenomes.</title>
        <authorList>
            <person name="Kawai M."/>
            <person name="Futagami T."/>
            <person name="Toyoda A."/>
            <person name="Takaki Y."/>
            <person name="Nishi S."/>
            <person name="Hori S."/>
            <person name="Arai W."/>
            <person name="Tsubouchi T."/>
            <person name="Morono Y."/>
            <person name="Uchiyama I."/>
            <person name="Ito T."/>
            <person name="Fujiyama A."/>
            <person name="Inagaki F."/>
            <person name="Takami H."/>
        </authorList>
    </citation>
    <scope>NUCLEOTIDE SEQUENCE</scope>
    <source>
        <strain evidence="1">Expedition CK06-06</strain>
    </source>
</reference>
<dbReference type="AlphaFoldDB" id="X1F5I5"/>
<protein>
    <recommendedName>
        <fullName evidence="2">Core-binding (CB) domain-containing protein</fullName>
    </recommendedName>
</protein>
<organism evidence="1">
    <name type="scientific">marine sediment metagenome</name>
    <dbReference type="NCBI Taxonomy" id="412755"/>
    <lineage>
        <taxon>unclassified sequences</taxon>
        <taxon>metagenomes</taxon>
        <taxon>ecological metagenomes</taxon>
    </lineage>
</organism>
<name>X1F5I5_9ZZZZ</name>
<proteinExistence type="predicted"/>
<feature type="non-terminal residue" evidence="1">
    <location>
        <position position="162"/>
    </location>
</feature>
<evidence type="ECO:0008006" key="2">
    <source>
        <dbReference type="Google" id="ProtNLM"/>
    </source>
</evidence>
<evidence type="ECO:0000313" key="1">
    <source>
        <dbReference type="EMBL" id="GAH27835.1"/>
    </source>
</evidence>
<gene>
    <name evidence="1" type="ORF">S03H2_08030</name>
</gene>
<dbReference type="EMBL" id="BARU01003820">
    <property type="protein sequence ID" value="GAH27835.1"/>
    <property type="molecule type" value="Genomic_DNA"/>
</dbReference>
<accession>X1F5I5</accession>
<comment type="caution">
    <text evidence="1">The sequence shown here is derived from an EMBL/GenBank/DDBJ whole genome shotgun (WGS) entry which is preliminary data.</text>
</comment>